<feature type="non-terminal residue" evidence="1">
    <location>
        <position position="1"/>
    </location>
</feature>
<evidence type="ECO:0000313" key="2">
    <source>
        <dbReference type="Proteomes" id="UP000485058"/>
    </source>
</evidence>
<dbReference type="AlphaFoldDB" id="A0A699YE03"/>
<reference evidence="1 2" key="1">
    <citation type="submission" date="2020-02" db="EMBL/GenBank/DDBJ databases">
        <title>Draft genome sequence of Haematococcus lacustris strain NIES-144.</title>
        <authorList>
            <person name="Morimoto D."/>
            <person name="Nakagawa S."/>
            <person name="Yoshida T."/>
            <person name="Sawayama S."/>
        </authorList>
    </citation>
    <scope>NUCLEOTIDE SEQUENCE [LARGE SCALE GENOMIC DNA]</scope>
    <source>
        <strain evidence="1 2">NIES-144</strain>
    </source>
</reference>
<dbReference type="EMBL" id="BLLF01000154">
    <property type="protein sequence ID" value="GFH08327.1"/>
    <property type="molecule type" value="Genomic_DNA"/>
</dbReference>
<evidence type="ECO:0000313" key="1">
    <source>
        <dbReference type="EMBL" id="GFH08327.1"/>
    </source>
</evidence>
<comment type="caution">
    <text evidence="1">The sequence shown here is derived from an EMBL/GenBank/DDBJ whole genome shotgun (WGS) entry which is preliminary data.</text>
</comment>
<name>A0A699YE03_HAELA</name>
<feature type="non-terminal residue" evidence="1">
    <location>
        <position position="77"/>
    </location>
</feature>
<accession>A0A699YE03</accession>
<dbReference type="Proteomes" id="UP000485058">
    <property type="component" value="Unassembled WGS sequence"/>
</dbReference>
<keyword evidence="2" id="KW-1185">Reference proteome</keyword>
<gene>
    <name evidence="1" type="ORF">HaLaN_03271</name>
</gene>
<protein>
    <submittedName>
        <fullName evidence="1">Uncharacterized protein</fullName>
    </submittedName>
</protein>
<proteinExistence type="predicted"/>
<sequence length="77" mass="8181">CEIAVVKATDSVPSAHFSSAFCWLLPPLAPPLAQQGLVRQVHPLLAWPASLWHGWAAVPVAQLSGTWPWANCAAADV</sequence>
<organism evidence="1 2">
    <name type="scientific">Haematococcus lacustris</name>
    <name type="common">Green alga</name>
    <name type="synonym">Haematococcus pluvialis</name>
    <dbReference type="NCBI Taxonomy" id="44745"/>
    <lineage>
        <taxon>Eukaryota</taxon>
        <taxon>Viridiplantae</taxon>
        <taxon>Chlorophyta</taxon>
        <taxon>core chlorophytes</taxon>
        <taxon>Chlorophyceae</taxon>
        <taxon>CS clade</taxon>
        <taxon>Chlamydomonadales</taxon>
        <taxon>Haematococcaceae</taxon>
        <taxon>Haematococcus</taxon>
    </lineage>
</organism>